<accession>A0A7X3MDX3</accession>
<dbReference type="EMBL" id="WUQX01000001">
    <property type="protein sequence ID" value="MXP74626.1"/>
    <property type="molecule type" value="Genomic_DNA"/>
</dbReference>
<proteinExistence type="predicted"/>
<gene>
    <name evidence="2" type="ORF">GN277_04305</name>
</gene>
<keyword evidence="3" id="KW-1185">Reference proteome</keyword>
<reference evidence="2 3" key="1">
    <citation type="submission" date="2019-12" db="EMBL/GenBank/DDBJ databases">
        <title>Sporaefaciens musculi gen. nov., sp. nov., a novel bacterium isolated from the caecum of an obese mouse.</title>
        <authorList>
            <person name="Rasmussen T.S."/>
            <person name="Streidl T."/>
            <person name="Hitch T.C.A."/>
            <person name="Wortmann E."/>
            <person name="Deptula P."/>
            <person name="Hansen M."/>
            <person name="Nielsen D.S."/>
            <person name="Clavel T."/>
            <person name="Vogensen F.K."/>
        </authorList>
    </citation>
    <scope>NUCLEOTIDE SEQUENCE [LARGE SCALE GENOMIC DNA]</scope>
    <source>
        <strain evidence="2 3">WCA-9-b2</strain>
    </source>
</reference>
<dbReference type="Pfam" id="PF02229">
    <property type="entry name" value="PC4"/>
    <property type="match status" value="1"/>
</dbReference>
<evidence type="ECO:0000259" key="1">
    <source>
        <dbReference type="Pfam" id="PF02229"/>
    </source>
</evidence>
<dbReference type="GO" id="GO:0003677">
    <property type="term" value="F:DNA binding"/>
    <property type="evidence" value="ECO:0007669"/>
    <property type="project" value="InterPro"/>
</dbReference>
<dbReference type="Proteomes" id="UP000460412">
    <property type="component" value="Unassembled WGS sequence"/>
</dbReference>
<dbReference type="RefSeq" id="WP_159749979.1">
    <property type="nucleotide sequence ID" value="NZ_WUQX01000001.1"/>
</dbReference>
<dbReference type="InterPro" id="IPR003173">
    <property type="entry name" value="PC4_C"/>
</dbReference>
<dbReference type="PIRSF" id="PIRSF037246">
    <property type="entry name" value="UCP037246"/>
    <property type="match status" value="1"/>
</dbReference>
<name>A0A7X3MDX3_9FIRM</name>
<protein>
    <recommendedName>
        <fullName evidence="1">Transcriptional coactivator p15 (PC4) C-terminal domain-containing protein</fullName>
    </recommendedName>
</protein>
<evidence type="ECO:0000313" key="3">
    <source>
        <dbReference type="Proteomes" id="UP000460412"/>
    </source>
</evidence>
<feature type="domain" description="Transcriptional coactivator p15 (PC4) C-terminal" evidence="1">
    <location>
        <begin position="21"/>
        <end position="67"/>
    </location>
</feature>
<organism evidence="2 3">
    <name type="scientific">Sporofaciens musculi</name>
    <dbReference type="NCBI Taxonomy" id="2681861"/>
    <lineage>
        <taxon>Bacteria</taxon>
        <taxon>Bacillati</taxon>
        <taxon>Bacillota</taxon>
        <taxon>Clostridia</taxon>
        <taxon>Lachnospirales</taxon>
        <taxon>Lachnospiraceae</taxon>
        <taxon>Sporofaciens</taxon>
    </lineage>
</organism>
<dbReference type="Gene3D" id="2.30.31.70">
    <property type="match status" value="1"/>
</dbReference>
<dbReference type="AlphaFoldDB" id="A0A7X3MDX3"/>
<evidence type="ECO:0000313" key="2">
    <source>
        <dbReference type="EMBL" id="MXP74626.1"/>
    </source>
</evidence>
<dbReference type="GO" id="GO:0006355">
    <property type="term" value="P:regulation of DNA-templated transcription"/>
    <property type="evidence" value="ECO:0007669"/>
    <property type="project" value="InterPro"/>
</dbReference>
<sequence>MKEIQYEIVKEIAVLSTSDSGYTKEINLISWNGKEPKYDIRSFSPSREKCGKGITLTADEAAALLKALQEESNSGD</sequence>
<comment type="caution">
    <text evidence="2">The sequence shown here is derived from an EMBL/GenBank/DDBJ whole genome shotgun (WGS) entry which is preliminary data.</text>
</comment>
<dbReference type="InterPro" id="IPR017154">
    <property type="entry name" value="PC4-like"/>
</dbReference>